<dbReference type="EMBL" id="JYDP01005043">
    <property type="protein sequence ID" value="KRY94428.1"/>
    <property type="molecule type" value="Genomic_DNA"/>
</dbReference>
<dbReference type="OrthoDB" id="9974479at2759"/>
<evidence type="ECO:0008006" key="3">
    <source>
        <dbReference type="Google" id="ProtNLM"/>
    </source>
</evidence>
<evidence type="ECO:0000313" key="1">
    <source>
        <dbReference type="EMBL" id="KRY94428.1"/>
    </source>
</evidence>
<dbReference type="AlphaFoldDB" id="A0A0V1G8L8"/>
<sequence length="73" mass="8378">MAADLHLVLNNRNNYNLVYEGRVHLLKHTNFEDKQWVCQRHSDFSKGTVHTNLEVNTGLRSTPHAETCTADES</sequence>
<protein>
    <recommendedName>
        <fullName evidence="3">FLYWCH-type domain-containing protein</fullName>
    </recommendedName>
</protein>
<name>A0A0V1G8L8_9BILA</name>
<organism evidence="1 2">
    <name type="scientific">Trichinella zimbabwensis</name>
    <dbReference type="NCBI Taxonomy" id="268475"/>
    <lineage>
        <taxon>Eukaryota</taxon>
        <taxon>Metazoa</taxon>
        <taxon>Ecdysozoa</taxon>
        <taxon>Nematoda</taxon>
        <taxon>Enoplea</taxon>
        <taxon>Dorylaimia</taxon>
        <taxon>Trichinellida</taxon>
        <taxon>Trichinellidae</taxon>
        <taxon>Trichinella</taxon>
    </lineage>
</organism>
<gene>
    <name evidence="1" type="ORF">T11_9589</name>
</gene>
<accession>A0A0V1G8L8</accession>
<evidence type="ECO:0000313" key="2">
    <source>
        <dbReference type="Proteomes" id="UP000055024"/>
    </source>
</evidence>
<keyword evidence="2" id="KW-1185">Reference proteome</keyword>
<reference evidence="1 2" key="1">
    <citation type="submission" date="2015-01" db="EMBL/GenBank/DDBJ databases">
        <title>Evolution of Trichinella species and genotypes.</title>
        <authorList>
            <person name="Korhonen P.K."/>
            <person name="Edoardo P."/>
            <person name="Giuseppe L.R."/>
            <person name="Gasser R.B."/>
        </authorList>
    </citation>
    <scope>NUCLEOTIDE SEQUENCE [LARGE SCALE GENOMIC DNA]</scope>
    <source>
        <strain evidence="1">ISS1029</strain>
    </source>
</reference>
<proteinExistence type="predicted"/>
<dbReference type="Proteomes" id="UP000055024">
    <property type="component" value="Unassembled WGS sequence"/>
</dbReference>
<comment type="caution">
    <text evidence="1">The sequence shown here is derived from an EMBL/GenBank/DDBJ whole genome shotgun (WGS) entry which is preliminary data.</text>
</comment>
<feature type="non-terminal residue" evidence="1">
    <location>
        <position position="73"/>
    </location>
</feature>